<evidence type="ECO:0000256" key="3">
    <source>
        <dbReference type="PROSITE-ProRule" id="PRU00182"/>
    </source>
</evidence>
<dbReference type="SUPFAM" id="SSF55174">
    <property type="entry name" value="Alpha-L RNA-binding motif"/>
    <property type="match status" value="1"/>
</dbReference>
<dbReference type="GO" id="GO:0003723">
    <property type="term" value="F:RNA binding"/>
    <property type="evidence" value="ECO:0007669"/>
    <property type="project" value="UniProtKB-KW"/>
</dbReference>
<dbReference type="PROSITE" id="PS50889">
    <property type="entry name" value="S4"/>
    <property type="match status" value="1"/>
</dbReference>
<keyword evidence="5" id="KW-0808">Transferase</keyword>
<dbReference type="Gene3D" id="3.40.50.150">
    <property type="entry name" value="Vaccinia Virus protein VP39"/>
    <property type="match status" value="1"/>
</dbReference>
<dbReference type="GO" id="GO:0032259">
    <property type="term" value="P:methylation"/>
    <property type="evidence" value="ECO:0007669"/>
    <property type="project" value="UniProtKB-KW"/>
</dbReference>
<dbReference type="SUPFAM" id="SSF53335">
    <property type="entry name" value="S-adenosyl-L-methionine-dependent methyltransferases"/>
    <property type="match status" value="1"/>
</dbReference>
<name>A0A3Q8XQH4_9HYPH</name>
<dbReference type="Proteomes" id="UP000268192">
    <property type="component" value="Chromosome"/>
</dbReference>
<dbReference type="PANTHER" id="PTHR32319">
    <property type="entry name" value="BACTERIAL HEMOLYSIN-LIKE PROTEIN"/>
    <property type="match status" value="1"/>
</dbReference>
<evidence type="ECO:0000313" key="5">
    <source>
        <dbReference type="EMBL" id="AZN72820.1"/>
    </source>
</evidence>
<keyword evidence="5" id="KW-0489">Methyltransferase</keyword>
<evidence type="ECO:0000256" key="1">
    <source>
        <dbReference type="ARBA" id="ARBA00022884"/>
    </source>
</evidence>
<dbReference type="EMBL" id="CP032509">
    <property type="protein sequence ID" value="AZN72820.1"/>
    <property type="molecule type" value="Genomic_DNA"/>
</dbReference>
<dbReference type="AlphaFoldDB" id="A0A3Q8XQH4"/>
<dbReference type="InterPro" id="IPR002877">
    <property type="entry name" value="RNA_MeTrfase_FtsJ_dom"/>
</dbReference>
<dbReference type="InterPro" id="IPR004538">
    <property type="entry name" value="Hemolysin_A/TlyA"/>
</dbReference>
<dbReference type="CDD" id="cd02440">
    <property type="entry name" value="AdoMet_MTases"/>
    <property type="match status" value="1"/>
</dbReference>
<dbReference type="OrthoDB" id="9784736at2"/>
<evidence type="ECO:0000256" key="2">
    <source>
        <dbReference type="ARBA" id="ARBA00029460"/>
    </source>
</evidence>
<dbReference type="InterPro" id="IPR002942">
    <property type="entry name" value="S4_RNA-bd"/>
</dbReference>
<protein>
    <submittedName>
        <fullName evidence="5">TlyA family RNA methyltransferase</fullName>
    </submittedName>
</protein>
<sequence length="263" mass="27654">MTKHYLQNADSATPGEAFATERLDRVLVDRGLYDTRSRARDAIVRGTVAVNGAVVRKPGYPTAAADALSIADDASTYVSRAALKLVAGLDAFNLDPTGRTALDIGASTGGFTQVLLERGAAHVVAVDVGRGQLHPSLEAHHAVTSFEGLNARNLTPEQIGYPKIDCIVSDVSFISLKLALPPALALASPGSFCVLLVKPQFEAGRDAIGKGGLLRDPAQGIEIARDLERWLGTQAGWRAIGFVPSPIAGGDGNQEYLLTGEKT</sequence>
<dbReference type="PIRSF" id="PIRSF005578">
    <property type="entry name" value="TlyA"/>
    <property type="match status" value="1"/>
</dbReference>
<dbReference type="InterPro" id="IPR029063">
    <property type="entry name" value="SAM-dependent_MTases_sf"/>
</dbReference>
<dbReference type="GO" id="GO:0008168">
    <property type="term" value="F:methyltransferase activity"/>
    <property type="evidence" value="ECO:0007669"/>
    <property type="project" value="UniProtKB-KW"/>
</dbReference>
<comment type="similarity">
    <text evidence="2">Belongs to the TlyA family.</text>
</comment>
<proteinExistence type="inferred from homology"/>
<dbReference type="Pfam" id="PF01728">
    <property type="entry name" value="FtsJ"/>
    <property type="match status" value="1"/>
</dbReference>
<keyword evidence="1 3" id="KW-0694">RNA-binding</keyword>
<dbReference type="SMART" id="SM00363">
    <property type="entry name" value="S4"/>
    <property type="match status" value="1"/>
</dbReference>
<dbReference type="InterPro" id="IPR047048">
    <property type="entry name" value="TlyA"/>
</dbReference>
<evidence type="ECO:0000259" key="4">
    <source>
        <dbReference type="SMART" id="SM00363"/>
    </source>
</evidence>
<organism evidence="5 6">
    <name type="scientific">Georhizobium profundi</name>
    <dbReference type="NCBI Taxonomy" id="2341112"/>
    <lineage>
        <taxon>Bacteria</taxon>
        <taxon>Pseudomonadati</taxon>
        <taxon>Pseudomonadota</taxon>
        <taxon>Alphaproteobacteria</taxon>
        <taxon>Hyphomicrobiales</taxon>
        <taxon>Rhizobiaceae</taxon>
        <taxon>Georhizobium</taxon>
    </lineage>
</organism>
<feature type="domain" description="RNA-binding S4" evidence="4">
    <location>
        <begin position="21"/>
        <end position="86"/>
    </location>
</feature>
<evidence type="ECO:0000313" key="6">
    <source>
        <dbReference type="Proteomes" id="UP000268192"/>
    </source>
</evidence>
<dbReference type="PANTHER" id="PTHR32319:SF0">
    <property type="entry name" value="BACTERIAL HEMOLYSIN-LIKE PROTEIN"/>
    <property type="match status" value="1"/>
</dbReference>
<gene>
    <name evidence="5" type="ORF">D5400_17415</name>
</gene>
<accession>A0A3Q8XQH4</accession>
<reference evidence="5 6" key="1">
    <citation type="submission" date="2018-09" db="EMBL/GenBank/DDBJ databases">
        <title>Marinorhizobium profundi gen. nov., sp. nov., isolated from a deep-sea sediment sample from the New Britain Trench and proposal of Marinorhizobiaceae fam. nov. in the order Rhizobiales of the class Alphaproteobacteria.</title>
        <authorList>
            <person name="Cao J."/>
        </authorList>
    </citation>
    <scope>NUCLEOTIDE SEQUENCE [LARGE SCALE GENOMIC DNA]</scope>
    <source>
        <strain evidence="5 6">WS11</strain>
    </source>
</reference>
<keyword evidence="6" id="KW-1185">Reference proteome</keyword>
<dbReference type="KEGG" id="abaw:D5400_17415"/>
<dbReference type="Pfam" id="PF01479">
    <property type="entry name" value="S4"/>
    <property type="match status" value="1"/>
</dbReference>
<dbReference type="CDD" id="cd00165">
    <property type="entry name" value="S4"/>
    <property type="match status" value="1"/>
</dbReference>
<dbReference type="InterPro" id="IPR036986">
    <property type="entry name" value="S4_RNA-bd_sf"/>
</dbReference>
<dbReference type="Gene3D" id="3.10.290.10">
    <property type="entry name" value="RNA-binding S4 domain"/>
    <property type="match status" value="1"/>
</dbReference>